<dbReference type="GeneID" id="136820700"/>
<dbReference type="EnsemblMetazoa" id="CLYHEMT006076.1">
    <property type="protein sequence ID" value="CLYHEMP006076.1"/>
    <property type="gene ID" value="CLYHEMG006076"/>
</dbReference>
<feature type="region of interest" description="Disordered" evidence="1">
    <location>
        <begin position="2340"/>
        <end position="2364"/>
    </location>
</feature>
<feature type="compositionally biased region" description="Polar residues" evidence="1">
    <location>
        <begin position="1780"/>
        <end position="1797"/>
    </location>
</feature>
<feature type="region of interest" description="Disordered" evidence="1">
    <location>
        <begin position="1195"/>
        <end position="1243"/>
    </location>
</feature>
<feature type="compositionally biased region" description="Basic and acidic residues" evidence="1">
    <location>
        <begin position="2778"/>
        <end position="2787"/>
    </location>
</feature>
<feature type="compositionally biased region" description="Polar residues" evidence="1">
    <location>
        <begin position="1444"/>
        <end position="1459"/>
    </location>
</feature>
<feature type="region of interest" description="Disordered" evidence="1">
    <location>
        <begin position="1394"/>
        <end position="1461"/>
    </location>
</feature>
<feature type="compositionally biased region" description="Polar residues" evidence="1">
    <location>
        <begin position="2481"/>
        <end position="2491"/>
    </location>
</feature>
<feature type="region of interest" description="Disordered" evidence="1">
    <location>
        <begin position="1056"/>
        <end position="1100"/>
    </location>
</feature>
<feature type="compositionally biased region" description="Acidic residues" evidence="1">
    <location>
        <begin position="2522"/>
        <end position="2536"/>
    </location>
</feature>
<feature type="compositionally biased region" description="Acidic residues" evidence="1">
    <location>
        <begin position="222"/>
        <end position="247"/>
    </location>
</feature>
<feature type="compositionally biased region" description="Polar residues" evidence="1">
    <location>
        <begin position="75"/>
        <end position="90"/>
    </location>
</feature>
<feature type="region of interest" description="Disordered" evidence="1">
    <location>
        <begin position="1615"/>
        <end position="1636"/>
    </location>
</feature>
<feature type="compositionally biased region" description="Polar residues" evidence="1">
    <location>
        <begin position="2788"/>
        <end position="2803"/>
    </location>
</feature>
<feature type="compositionally biased region" description="Polar residues" evidence="1">
    <location>
        <begin position="1056"/>
        <end position="1069"/>
    </location>
</feature>
<name>A0A7M5V9X6_9CNID</name>
<feature type="compositionally biased region" description="Basic and acidic residues" evidence="1">
    <location>
        <begin position="173"/>
        <end position="182"/>
    </location>
</feature>
<accession>A0A7M5V9X6</accession>
<dbReference type="RefSeq" id="XP_066933007.1">
    <property type="nucleotide sequence ID" value="XM_067076906.1"/>
</dbReference>
<evidence type="ECO:0000313" key="2">
    <source>
        <dbReference type="EnsemblMetazoa" id="CLYHEMP006076.2"/>
    </source>
</evidence>
<feature type="region of interest" description="Disordered" evidence="1">
    <location>
        <begin position="2382"/>
        <end position="2444"/>
    </location>
</feature>
<feature type="compositionally biased region" description="Low complexity" evidence="1">
    <location>
        <begin position="1618"/>
        <end position="1630"/>
    </location>
</feature>
<dbReference type="Proteomes" id="UP000594262">
    <property type="component" value="Unplaced"/>
</dbReference>
<feature type="region of interest" description="Disordered" evidence="1">
    <location>
        <begin position="1772"/>
        <end position="1797"/>
    </location>
</feature>
<evidence type="ECO:0000256" key="1">
    <source>
        <dbReference type="SAM" id="MobiDB-lite"/>
    </source>
</evidence>
<protein>
    <submittedName>
        <fullName evidence="2">Uncharacterized protein</fullName>
    </submittedName>
</protein>
<feature type="compositionally biased region" description="Polar residues" evidence="1">
    <location>
        <begin position="2382"/>
        <end position="2393"/>
    </location>
</feature>
<feature type="region of interest" description="Disordered" evidence="1">
    <location>
        <begin position="2474"/>
        <end position="2596"/>
    </location>
</feature>
<feature type="region of interest" description="Disordered" evidence="1">
    <location>
        <begin position="2778"/>
        <end position="2803"/>
    </location>
</feature>
<sequence length="3004" mass="328778">MDSSNLTSIQIKKEDLGYDEYNDANIKLEPNEERPSDNTSIQADEAALIAQSLFMMNNNDQQQNENQAEEKSENLHQQTSDNNQNQAKFTNDQYESQQQIQNQCNNDQPEIKSSNTGYHYPQQMFDSSQYEVKKEEEEEDLPSDASSDDDDADLARRMKLKSKFASSPVKNTADSKRQKLDAEQVESSSPPQIAALLTDFSCPVGDIEEKSTSGTTSVVGDSDVEEIEGESDEDDDEQLDNDSDSDFVPESPSSGSDSDISDDGDYKPNTRNQRTRNQPQTTKPTWSNPQIKVSQGQIKNPPVITSTRNQTASSSSPVTYRVLNTPIGLSQLKLGPSQVVKFGTQKDVVNSGTSSTAGSNVESSASQKTIPSSSKITNASVIITSTSLKMTNSLLANGLLKVKKSSVIMENAIIRRLLMKNSSAVMAHMKPSISTATAPVKKVIQPIIIRAAPPNTVTTSTLGVKLVHNTTNNTVASQLQQHKQQPPKPSQPQVKLKTTLSTPQLPAYANKYVPIMPRVATTTLATPSLATPSLATPSLATPSLATPSNTMLPPEKHRLPTIMPCAPAPLATTSGRLSSHKTHTTSTTVSSTAAVMEAFQKEAIDVAKKAQESVEMLLDKPKVAEHLNDYLAVLKVQDSQPVKGKNTIKLEPASPLQLIQSIQELTVPSASLLVLILKNALTAPILSSIPERNFTHRYLNGLLAKVNICCKVIVKSMDPATPEILSVFKNKASWWMAIIANLTPETKYKLQSGNIGRPPGIVDLPRDIETVLENFIQRKPVALPAIQYALRNLTIVSMTLECHFRGLPPEVHNQLNELFLKILKIQAMESVGLMKVTSSSGTQRLTTQSPKSLHPANKIPITREQQQKQQSIQPSKIIQTYEPPAPKQSIFVKLSSMEISLLSRILQDSITATTPSPDFEMDVIKLLAALTKMNTPTAVLPKTSKPQVLLIFSSKAGHINAVVDNVSDEIKYSLKCSKIGSPAQLFNLPTDVRGVLEPFIMSNQVVRGRPIMSALSKLTVISIPSAIKAVESNVLFLMSDVAEFLRWVIAQKLPTSQPKDQTQPGQNVSIDLPGPLHQKLSKDSSKETVTTTNSSSAKPNLGHLIDFQQFAMMNSGPSMTAQVTSSLENLAAMTYSQPSKFDLGSQPSTMITSQTVSLNAVTTTSSSQNQPTCFKSQDSITSLNHQRVRTILPKPTNTSQTTTAIPNISILQNPSSLSEPSVTTKQSPKTSKPIAGLPNAAPNKANTHSITDALDQTNILFGYNLIEIIDGLQKKGVVQIRDRDYQLLEKVKRVHPTWKLTVKPAPWDEHVTLVFHNDLYKSNNIKTGLHGAELIEAIKKGHFVKIQDNVDIPTLDAHRTQDPSFYFVVETSPWNQGSSIVSGKRSLYAMKTPTPVQDKASCSVTEDEPPSPPAQVIDLTSDAPGEDKPTGPTTTSDQQRKVFSKTSKFSIQPSPSVDAQSYKLGGTTILLQGDDSEQLPTLAAEPLTVTSSNPSQTSISNKPSTKKSWSFNIIDIGKDLESEYNSPNKPLVIGNVTSTPTTESESLENEFIETIHSDSPGDSPGRPKDLNVDQYSTEPPQPTNPQSLSSTGLVTTIDSSTITTWSTMEINKPIGELNSPNVSVNPVSSNDSDKVNSVRIKFPDMPVHTAVSYSQSDAPNQPLIIGNIMSPPETPTIDTVQSLDDEVIETINLDSPSPENSPKPPTDCAAQQSTPITTSSGQNDQQSPNPSDDPMSLKIAELTSLLQMQTNSEKGDLISKMDELANLLRQRQKVGHHTTKGSNSSTVQAIPSSPQQQLTSNTSINIVSQLPPTQATTSTLDSLFAAVVQIPCSDAPTTSIEGSANTNTNEPTIIKIPIPSSNLSQNLQQEPVQARKQTISNNAPSKLNPQDTKNVDHLMAKGFPKVVAQLITAEAKRNKKLNQPLTSAPPQTCTSTRPKSISTCAKAVPLNFQAPTKTGAAAVPDFKGIVIVTLQSGVPNVGTTTQTTANLRTNPTQAYSVTQSSLRTIPNNNNVKHLLLQNHLPPTTTTMTNMTPIIQQPSKFISVSKNCTGGGSQLMSCVISNNKVVLVPVQTNTSANNQPRALVSIPIPSTNTSTRQHQTIQLDPNRSNILSSANQNNNVPITIKLTSSTPSISTPVSKTNIIKSVLIAKTSGSNTPVPATQTLQSILNKVNLPPIVKTSKGYIIVSQNQTTRGNPKPFLMNNPMQQNTLFLPSNNEKIPIPRLSVPKIVYSMPSLTSSSLAYRSLLPINTQTNTVDSKSYAKQDDLIRSLLDVHQPKIWWKHKDKLKGNIMSSQKPKPTIIPNLTNPEFLTNLGLEQCVKELQSEYFHISKSLKVDKKRNESQQTLPTRKRRPKQKDPDYIDLDKNEAMFDEQEHNYTIPSASGSSAPSEHNYIKPVPKNNNKESSVETISIDDFQNSNNRPERRRRSRRQSNNSDNEINEILRSVKRLGRQSHKDDIANDLQNSICIKIPQDRSNADGNSSHGQNESRTRRSNRLKRNSSATEATQTNCSNSKEAEVASDDVETDTGDEETTPSSNPSILDGLARIVFQHNQKRDQKRRERKKQTREIVDSSGIDKQANSAPKGENDPPALDEELHRTYNLHIDKIKVESLPSQSVENEQNVQSHIPSNTDISSAENIGETNLNSTSNSIRSLTDLVVNIDRIDNVLVSNNDQNILSKTQFTERKSPSLSVTGLLPKIQKRKSPKIPVTELLPKLPKRSQEIVSVKLDFTSPKTRLINIAKRTTVEKEVKEASEKATHLDYKGVLNNHGEKISITREKDVNDTHQQQQTSESIDGNALINKTSTMGNEMLSTKQRNEDQSGPSARDTIKVNSDNGSTTEHDSSTLKNNERTAVEDTMSYLKESVIRSDEGMSENDTKQICTESESFSKKSMFTIGKVECDPSPEHSSECDQASLKSKVREEGVATLAHLKRKIENIDLKEEITASSKKLRGNPNHNPVVMVEKLNLDRISNRVNIVEGESDESLDSNDLSIDVNVEEVV</sequence>
<feature type="region of interest" description="Disordered" evidence="1">
    <location>
        <begin position="1652"/>
        <end position="1675"/>
    </location>
</feature>
<feature type="region of interest" description="Disordered" evidence="1">
    <location>
        <begin position="2617"/>
        <end position="2651"/>
    </location>
</feature>
<feature type="compositionally biased region" description="Polar residues" evidence="1">
    <location>
        <begin position="1709"/>
        <end position="1730"/>
    </location>
</feature>
<feature type="compositionally biased region" description="Acidic residues" evidence="1">
    <location>
        <begin position="136"/>
        <end position="152"/>
    </location>
</feature>
<organism evidence="2 3">
    <name type="scientific">Clytia hemisphaerica</name>
    <dbReference type="NCBI Taxonomy" id="252671"/>
    <lineage>
        <taxon>Eukaryota</taxon>
        <taxon>Metazoa</taxon>
        <taxon>Cnidaria</taxon>
        <taxon>Hydrozoa</taxon>
        <taxon>Hydroidolina</taxon>
        <taxon>Leptothecata</taxon>
        <taxon>Obeliida</taxon>
        <taxon>Clytiidae</taxon>
        <taxon>Clytia</taxon>
    </lineage>
</organism>
<feature type="compositionally biased region" description="Basic and acidic residues" evidence="1">
    <location>
        <begin position="2843"/>
        <end position="2854"/>
    </location>
</feature>
<dbReference type="RefSeq" id="XP_066933008.1">
    <property type="nucleotide sequence ID" value="XM_067076907.1"/>
</dbReference>
<dbReference type="EnsemblMetazoa" id="CLYHEMT006076.2">
    <property type="protein sequence ID" value="CLYHEMP006076.2"/>
    <property type="gene ID" value="CLYHEMG006076"/>
</dbReference>
<feature type="compositionally biased region" description="Polar residues" evidence="1">
    <location>
        <begin position="1087"/>
        <end position="1098"/>
    </location>
</feature>
<feature type="region of interest" description="Disordered" evidence="1">
    <location>
        <begin position="2816"/>
        <end position="2854"/>
    </location>
</feature>
<feature type="region of interest" description="Disordered" evidence="1">
    <location>
        <begin position="350"/>
        <end position="370"/>
    </location>
</feature>
<feature type="region of interest" description="Disordered" evidence="1">
    <location>
        <begin position="1555"/>
        <end position="1591"/>
    </location>
</feature>
<feature type="compositionally biased region" description="Low complexity" evidence="1">
    <location>
        <begin position="57"/>
        <end position="66"/>
    </location>
</feature>
<keyword evidence="3" id="KW-1185">Reference proteome</keyword>
<feature type="region of interest" description="Disordered" evidence="1">
    <location>
        <begin position="53"/>
        <end position="317"/>
    </location>
</feature>
<feature type="compositionally biased region" description="Polar residues" evidence="1">
    <location>
        <begin position="1573"/>
        <end position="1591"/>
    </location>
</feature>
<proteinExistence type="predicted"/>
<feature type="compositionally biased region" description="Polar residues" evidence="1">
    <location>
        <begin position="1195"/>
        <end position="1230"/>
    </location>
</feature>
<feature type="compositionally biased region" description="Low complexity" evidence="1">
    <location>
        <begin position="212"/>
        <end position="221"/>
    </location>
</feature>
<evidence type="ECO:0000313" key="3">
    <source>
        <dbReference type="Proteomes" id="UP000594262"/>
    </source>
</evidence>
<feature type="compositionally biased region" description="Polar residues" evidence="1">
    <location>
        <begin position="269"/>
        <end position="317"/>
    </location>
</feature>
<feature type="compositionally biased region" description="Low complexity" evidence="1">
    <location>
        <begin position="91"/>
        <end position="108"/>
    </location>
</feature>
<feature type="region of interest" description="Disordered" evidence="1">
    <location>
        <begin position="1692"/>
        <end position="1736"/>
    </location>
</feature>
<feature type="compositionally biased region" description="Polar residues" evidence="1">
    <location>
        <begin position="2503"/>
        <end position="2517"/>
    </location>
</feature>
<reference evidence="2" key="1">
    <citation type="submission" date="2021-01" db="UniProtKB">
        <authorList>
            <consortium name="EnsemblMetazoa"/>
        </authorList>
    </citation>
    <scope>IDENTIFICATION</scope>
</reference>